<dbReference type="EMBL" id="RHFK02000011">
    <property type="protein sequence ID" value="TWW69049.1"/>
    <property type="molecule type" value="Genomic_DNA"/>
</dbReference>
<sequence length="172" mass="18606">MATGASAGGGVRSIHSKEAGTAPKFLGVTSNASWCEEWAEERSPGVHPPVSSPPVDALTERDHSAHRLLPPRRNKPLLPPQLKRDASWDVTFLEASHLKEVLIASKGLLHRVLHHSFGSGPYISHRNETADGSTSSLPSHLPTCLSPPSARLSLRFPRGPQQWADVCSTDFN</sequence>
<evidence type="ECO:0000313" key="3">
    <source>
        <dbReference type="Proteomes" id="UP000324091"/>
    </source>
</evidence>
<comment type="caution">
    <text evidence="2">The sequence shown here is derived from an EMBL/GenBank/DDBJ whole genome shotgun (WGS) entry which is preliminary data.</text>
</comment>
<feature type="region of interest" description="Disordered" evidence="1">
    <location>
        <begin position="1"/>
        <end position="22"/>
    </location>
</feature>
<dbReference type="Proteomes" id="UP000324091">
    <property type="component" value="Chromosome 19"/>
</dbReference>
<protein>
    <submittedName>
        <fullName evidence="2">Uncharacterized protein</fullName>
    </submittedName>
</protein>
<evidence type="ECO:0000313" key="2">
    <source>
        <dbReference type="EMBL" id="TWW69049.1"/>
    </source>
</evidence>
<name>A0A5C6NQX8_9TELE</name>
<dbReference type="AlphaFoldDB" id="A0A5C6NQX8"/>
<feature type="compositionally biased region" description="Gly residues" evidence="1">
    <location>
        <begin position="1"/>
        <end position="11"/>
    </location>
</feature>
<gene>
    <name evidence="2" type="ORF">D4764_19G0008480</name>
</gene>
<evidence type="ECO:0000256" key="1">
    <source>
        <dbReference type="SAM" id="MobiDB-lite"/>
    </source>
</evidence>
<organism evidence="2 3">
    <name type="scientific">Takifugu flavidus</name>
    <name type="common">sansaifugu</name>
    <dbReference type="NCBI Taxonomy" id="433684"/>
    <lineage>
        <taxon>Eukaryota</taxon>
        <taxon>Metazoa</taxon>
        <taxon>Chordata</taxon>
        <taxon>Craniata</taxon>
        <taxon>Vertebrata</taxon>
        <taxon>Euteleostomi</taxon>
        <taxon>Actinopterygii</taxon>
        <taxon>Neopterygii</taxon>
        <taxon>Teleostei</taxon>
        <taxon>Neoteleostei</taxon>
        <taxon>Acanthomorphata</taxon>
        <taxon>Eupercaria</taxon>
        <taxon>Tetraodontiformes</taxon>
        <taxon>Tetradontoidea</taxon>
        <taxon>Tetraodontidae</taxon>
        <taxon>Takifugu</taxon>
    </lineage>
</organism>
<keyword evidence="3" id="KW-1185">Reference proteome</keyword>
<reference evidence="2 3" key="1">
    <citation type="submission" date="2019-04" db="EMBL/GenBank/DDBJ databases">
        <title>Chromosome genome assembly for Takifugu flavidus.</title>
        <authorList>
            <person name="Xiao S."/>
        </authorList>
    </citation>
    <scope>NUCLEOTIDE SEQUENCE [LARGE SCALE GENOMIC DNA]</scope>
    <source>
        <strain evidence="2">HTHZ2018</strain>
        <tissue evidence="2">Muscle</tissue>
    </source>
</reference>
<feature type="region of interest" description="Disordered" evidence="1">
    <location>
        <begin position="39"/>
        <end position="58"/>
    </location>
</feature>
<accession>A0A5C6NQX8</accession>
<proteinExistence type="predicted"/>